<dbReference type="InterPro" id="IPR057574">
    <property type="entry name" value="nSTAND_NTPase5_dom"/>
</dbReference>
<comment type="caution">
    <text evidence="2">The sequence shown here is derived from an EMBL/GenBank/DDBJ whole genome shotgun (WGS) entry which is preliminary data.</text>
</comment>
<evidence type="ECO:0000313" key="2">
    <source>
        <dbReference type="EMBL" id="KAA2375046.1"/>
    </source>
</evidence>
<reference evidence="2 3" key="1">
    <citation type="journal article" date="2019" name="Nat. Med.">
        <title>A library of human gut bacterial isolates paired with longitudinal multiomics data enables mechanistic microbiome research.</title>
        <authorList>
            <person name="Poyet M."/>
            <person name="Groussin M."/>
            <person name="Gibbons S.M."/>
            <person name="Avila-Pacheco J."/>
            <person name="Jiang X."/>
            <person name="Kearney S.M."/>
            <person name="Perrotta A.R."/>
            <person name="Berdy B."/>
            <person name="Zhao S."/>
            <person name="Lieberman T.D."/>
            <person name="Swanson P.K."/>
            <person name="Smith M."/>
            <person name="Roesemann S."/>
            <person name="Alexander J.E."/>
            <person name="Rich S.A."/>
            <person name="Livny J."/>
            <person name="Vlamakis H."/>
            <person name="Clish C."/>
            <person name="Bullock K."/>
            <person name="Deik A."/>
            <person name="Scott J."/>
            <person name="Pierce K.A."/>
            <person name="Xavier R.J."/>
            <person name="Alm E.J."/>
        </authorList>
    </citation>
    <scope>NUCLEOTIDE SEQUENCE [LARGE SCALE GENOMIC DNA]</scope>
    <source>
        <strain evidence="2 3">BIOML-A1</strain>
    </source>
</reference>
<gene>
    <name evidence="2" type="ORF">F2Y07_09955</name>
</gene>
<feature type="domain" description="Novel STAND NTPase 5" evidence="1">
    <location>
        <begin position="332"/>
        <end position="429"/>
    </location>
</feature>
<dbReference type="CDD" id="cd01120">
    <property type="entry name" value="RecA-like_superfamily"/>
    <property type="match status" value="1"/>
</dbReference>
<accession>A0A5B3GNT3</accession>
<dbReference type="Pfam" id="PF13289">
    <property type="entry name" value="SIR2_2"/>
    <property type="match status" value="1"/>
</dbReference>
<dbReference type="EMBL" id="VVXJ01000020">
    <property type="protein sequence ID" value="KAA2375046.1"/>
    <property type="molecule type" value="Genomic_DNA"/>
</dbReference>
<organism evidence="2 3">
    <name type="scientific">Alistipes shahii</name>
    <dbReference type="NCBI Taxonomy" id="328814"/>
    <lineage>
        <taxon>Bacteria</taxon>
        <taxon>Pseudomonadati</taxon>
        <taxon>Bacteroidota</taxon>
        <taxon>Bacteroidia</taxon>
        <taxon>Bacteroidales</taxon>
        <taxon>Rikenellaceae</taxon>
        <taxon>Alistipes</taxon>
    </lineage>
</organism>
<evidence type="ECO:0000259" key="1">
    <source>
        <dbReference type="Pfam" id="PF25199"/>
    </source>
</evidence>
<dbReference type="AlphaFoldDB" id="A0A5B3GNT3"/>
<protein>
    <recommendedName>
        <fullName evidence="1">Novel STAND NTPase 5 domain-containing protein</fullName>
    </recommendedName>
</protein>
<proteinExistence type="predicted"/>
<dbReference type="Proteomes" id="UP000322658">
    <property type="component" value="Unassembled WGS sequence"/>
</dbReference>
<evidence type="ECO:0000313" key="3">
    <source>
        <dbReference type="Proteomes" id="UP000322658"/>
    </source>
</evidence>
<sequence>MHKFNIAMKFEEAIQKIQYGKCLLLTGAGFSLGAKNYKQDKSAFRIAKYIAHELYNECDVPKENQDDDLRRASQWYIRQYGEDKIIAFLQREFIIKEISPTQKELGNFPWRRCYTLNYDEILERAYLENNKLLSSVTLSDESEQYRTSSVCVHLNGVISQLSRATIDNSFKLTYKSYNKDYIKNTGWWEIFEDDLLLCDAIFFVGCSLQSDTDLIHLLDRTKNIKEKTFFIVGPDENDIDLMQLEDLGTPLKLGTEGFVRELQNVPIINVDIPYTFHHFVTPRITNQKPERKRISFIDLLVKGNVDENLLAYSIKNADSFPYFVFRDKLEVVLQKIQSGCPFIVVLSDLGNGKTLFLKALSICLLEKGKKVFYLERDALSAIDELDYICNQTDDPTVIIIENYADTVNLLKKIGRYKHNHISLVLSERTPAHETAHLFLRDIMLDDPFEIDLNELTDKEVESLIQVVEKNGLWQKRSHFTVDEKIQFIKTRCKRHLSQFIIQLVKSDDLGNRYNEIVTAIKHRSDYYQALLYLLIGAVLDFRLRLVDIVDDLGLDSLNNISFRKNKFLREFIDFDTEEIVFKSSVLSNYILKNLLNYSDIDTPLIQIYERLHEKRSHKRIRKYLKEIMLYQNLNRILKKDSDQRGLNRAIFNIYEKVAYLEYNRENPLFWLQFAIARLADGEYSDAARCFDNAYSYAKNTNFDTFQIDNHFARYLLEDANEKKNVIEPIEVFKRAHRMLMASQKGNQYKHYSFRVARHYSTFYSIYHKDFSFHERYDFFIACHEMLDAVEKYLALPGASKKDMVEETRKQLEELLINEN</sequence>
<dbReference type="Pfam" id="PF25199">
    <property type="entry name" value="nSTAND_NTPase5"/>
    <property type="match status" value="1"/>
</dbReference>
<name>A0A5B3GNT3_9BACT</name>